<feature type="site" description="Electron transfer via tryptophanyl radical" evidence="9">
    <location>
        <position position="386"/>
    </location>
</feature>
<keyword evidence="5 8" id="KW-0274">FAD</keyword>
<dbReference type="GO" id="GO:0000719">
    <property type="term" value="P:photoreactive repair"/>
    <property type="evidence" value="ECO:0007669"/>
    <property type="project" value="UniProtKB-ARBA"/>
</dbReference>
<dbReference type="PRINTS" id="PR00147">
    <property type="entry name" value="DNAPHOTLYASE"/>
</dbReference>
<dbReference type="GO" id="GO:0071949">
    <property type="term" value="F:FAD binding"/>
    <property type="evidence" value="ECO:0007669"/>
    <property type="project" value="TreeGrafter"/>
</dbReference>
<dbReference type="FunCoup" id="A0A517S8N6">
    <property type="interactions" value="333"/>
</dbReference>
<dbReference type="EMBL" id="CP036271">
    <property type="protein sequence ID" value="QDT52488.1"/>
    <property type="molecule type" value="Genomic_DNA"/>
</dbReference>
<dbReference type="SUPFAM" id="SSF48173">
    <property type="entry name" value="Cryptochrome/photolyase FAD-binding domain"/>
    <property type="match status" value="1"/>
</dbReference>
<dbReference type="PROSITE" id="PS00394">
    <property type="entry name" value="DNA_PHOTOLYASES_1_1"/>
    <property type="match status" value="1"/>
</dbReference>
<evidence type="ECO:0000256" key="6">
    <source>
        <dbReference type="ARBA" id="ARBA00022991"/>
    </source>
</evidence>
<feature type="binding site" evidence="8">
    <location>
        <position position="226"/>
    </location>
    <ligand>
        <name>FAD</name>
        <dbReference type="ChEBI" id="CHEBI:57692"/>
    </ligand>
</feature>
<comment type="cofactor">
    <cofactor evidence="8">
        <name>FAD</name>
        <dbReference type="ChEBI" id="CHEBI:57692"/>
    </cofactor>
    <text evidence="8">Binds 1 FAD per subunit.</text>
</comment>
<keyword evidence="13" id="KW-1185">Reference proteome</keyword>
<evidence type="ECO:0000313" key="12">
    <source>
        <dbReference type="EMBL" id="QDT52488.1"/>
    </source>
</evidence>
<dbReference type="InterPro" id="IPR018394">
    <property type="entry name" value="DNA_photolyase_1_CS_C"/>
</dbReference>
<dbReference type="PANTHER" id="PTHR11455">
    <property type="entry name" value="CRYPTOCHROME"/>
    <property type="match status" value="1"/>
</dbReference>
<gene>
    <name evidence="12" type="primary">phrA</name>
    <name evidence="12" type="ORF">Pan44_05000</name>
</gene>
<dbReference type="InterPro" id="IPR036155">
    <property type="entry name" value="Crypto/Photolyase_N_sf"/>
</dbReference>
<dbReference type="EC" id="4.1.99.3" evidence="2"/>
<feature type="binding site" evidence="8">
    <location>
        <position position="276"/>
    </location>
    <ligand>
        <name>FAD</name>
        <dbReference type="ChEBI" id="CHEBI:57692"/>
    </ligand>
</feature>
<dbReference type="InterPro" id="IPR002081">
    <property type="entry name" value="Cryptochrome/DNA_photolyase_1"/>
</dbReference>
<evidence type="ECO:0000256" key="4">
    <source>
        <dbReference type="ARBA" id="ARBA00022630"/>
    </source>
</evidence>
<evidence type="ECO:0000313" key="13">
    <source>
        <dbReference type="Proteomes" id="UP000315700"/>
    </source>
</evidence>
<comment type="similarity">
    <text evidence="10">Belongs to the DNA photolyase family.</text>
</comment>
<dbReference type="AlphaFoldDB" id="A0A517S8N6"/>
<evidence type="ECO:0000256" key="7">
    <source>
        <dbReference type="ARBA" id="ARBA00033999"/>
    </source>
</evidence>
<evidence type="ECO:0000256" key="3">
    <source>
        <dbReference type="ARBA" id="ARBA00014046"/>
    </source>
</evidence>
<dbReference type="GO" id="GO:0009416">
    <property type="term" value="P:response to light stimulus"/>
    <property type="evidence" value="ECO:0007669"/>
    <property type="project" value="TreeGrafter"/>
</dbReference>
<dbReference type="OrthoDB" id="9772484at2"/>
<dbReference type="Pfam" id="PF03441">
    <property type="entry name" value="FAD_binding_7"/>
    <property type="match status" value="1"/>
</dbReference>
<protein>
    <recommendedName>
        <fullName evidence="3">Deoxyribodipyrimidine photo-lyase</fullName>
        <ecNumber evidence="2">4.1.99.3</ecNumber>
    </recommendedName>
</protein>
<dbReference type="SUPFAM" id="SSF52425">
    <property type="entry name" value="Cryptochrome/photolyase, N-terminal domain"/>
    <property type="match status" value="1"/>
</dbReference>
<dbReference type="Gene3D" id="1.10.579.10">
    <property type="entry name" value="DNA Cyclobutane Dipyrimidine Photolyase, subunit A, domain 3"/>
    <property type="match status" value="1"/>
</dbReference>
<feature type="binding site" evidence="8">
    <location>
        <begin position="376"/>
        <end position="378"/>
    </location>
    <ligand>
        <name>FAD</name>
        <dbReference type="ChEBI" id="CHEBI:57692"/>
    </ligand>
</feature>
<dbReference type="InterPro" id="IPR005101">
    <property type="entry name" value="Cryptochr/Photolyase_FAD-bd"/>
</dbReference>
<keyword evidence="6 10" id="KW-0157">Chromophore</keyword>
<accession>A0A517S8N6</accession>
<dbReference type="Gene3D" id="3.40.50.620">
    <property type="entry name" value="HUPs"/>
    <property type="match status" value="1"/>
</dbReference>
<evidence type="ECO:0000256" key="10">
    <source>
        <dbReference type="RuleBase" id="RU004182"/>
    </source>
</evidence>
<evidence type="ECO:0000256" key="1">
    <source>
        <dbReference type="ARBA" id="ARBA00001932"/>
    </source>
</evidence>
<dbReference type="PANTHER" id="PTHR11455:SF9">
    <property type="entry name" value="CRYPTOCHROME CIRCADIAN CLOCK 5 ISOFORM X1"/>
    <property type="match status" value="1"/>
</dbReference>
<evidence type="ECO:0000256" key="9">
    <source>
        <dbReference type="PIRSR" id="PIRSR602081-2"/>
    </source>
</evidence>
<feature type="site" description="Electron transfer via tryptophanyl radical" evidence="9">
    <location>
        <position position="363"/>
    </location>
</feature>
<dbReference type="GO" id="GO:0003904">
    <property type="term" value="F:deoxyribodipyrimidine photo-lyase activity"/>
    <property type="evidence" value="ECO:0007669"/>
    <property type="project" value="UniProtKB-EC"/>
</dbReference>
<organism evidence="12 13">
    <name type="scientific">Caulifigura coniformis</name>
    <dbReference type="NCBI Taxonomy" id="2527983"/>
    <lineage>
        <taxon>Bacteria</taxon>
        <taxon>Pseudomonadati</taxon>
        <taxon>Planctomycetota</taxon>
        <taxon>Planctomycetia</taxon>
        <taxon>Planctomycetales</taxon>
        <taxon>Planctomycetaceae</taxon>
        <taxon>Caulifigura</taxon>
    </lineage>
</organism>
<evidence type="ECO:0000256" key="8">
    <source>
        <dbReference type="PIRSR" id="PIRSR602081-1"/>
    </source>
</evidence>
<proteinExistence type="inferred from homology"/>
<evidence type="ECO:0000256" key="5">
    <source>
        <dbReference type="ARBA" id="ARBA00022827"/>
    </source>
</evidence>
<reference evidence="12 13" key="1">
    <citation type="submission" date="2019-02" db="EMBL/GenBank/DDBJ databases">
        <title>Deep-cultivation of Planctomycetes and their phenomic and genomic characterization uncovers novel biology.</title>
        <authorList>
            <person name="Wiegand S."/>
            <person name="Jogler M."/>
            <person name="Boedeker C."/>
            <person name="Pinto D."/>
            <person name="Vollmers J."/>
            <person name="Rivas-Marin E."/>
            <person name="Kohn T."/>
            <person name="Peeters S.H."/>
            <person name="Heuer A."/>
            <person name="Rast P."/>
            <person name="Oberbeckmann S."/>
            <person name="Bunk B."/>
            <person name="Jeske O."/>
            <person name="Meyerdierks A."/>
            <person name="Storesund J.E."/>
            <person name="Kallscheuer N."/>
            <person name="Luecker S."/>
            <person name="Lage O.M."/>
            <person name="Pohl T."/>
            <person name="Merkel B.J."/>
            <person name="Hornburger P."/>
            <person name="Mueller R.-W."/>
            <person name="Bruemmer F."/>
            <person name="Labrenz M."/>
            <person name="Spormann A.M."/>
            <person name="Op den Camp H."/>
            <person name="Overmann J."/>
            <person name="Amann R."/>
            <person name="Jetten M.S.M."/>
            <person name="Mascher T."/>
            <person name="Medema M.H."/>
            <person name="Devos D.P."/>
            <person name="Kaster A.-K."/>
            <person name="Ovreas L."/>
            <person name="Rohde M."/>
            <person name="Galperin M.Y."/>
            <person name="Jogler C."/>
        </authorList>
    </citation>
    <scope>NUCLEOTIDE SEQUENCE [LARGE SCALE GENOMIC DNA]</scope>
    <source>
        <strain evidence="12 13">Pan44</strain>
    </source>
</reference>
<feature type="domain" description="Photolyase/cryptochrome alpha/beta" evidence="11">
    <location>
        <begin position="4"/>
        <end position="133"/>
    </location>
</feature>
<dbReference type="RefSeq" id="WP_145026886.1">
    <property type="nucleotide sequence ID" value="NZ_CP036271.1"/>
</dbReference>
<dbReference type="GO" id="GO:0003677">
    <property type="term" value="F:DNA binding"/>
    <property type="evidence" value="ECO:0007669"/>
    <property type="project" value="TreeGrafter"/>
</dbReference>
<dbReference type="KEGG" id="ccos:Pan44_05000"/>
<dbReference type="Gene3D" id="1.25.40.80">
    <property type="match status" value="1"/>
</dbReference>
<comment type="catalytic activity">
    <reaction evidence="7">
        <text>cyclobutadipyrimidine (in DNA) = 2 pyrimidine residues (in DNA).</text>
        <dbReference type="EC" id="4.1.99.3"/>
    </reaction>
</comment>
<name>A0A517S8N6_9PLAN</name>
<feature type="binding site" evidence="8">
    <location>
        <begin position="238"/>
        <end position="242"/>
    </location>
    <ligand>
        <name>FAD</name>
        <dbReference type="ChEBI" id="CHEBI:57692"/>
    </ligand>
</feature>
<dbReference type="InterPro" id="IPR014729">
    <property type="entry name" value="Rossmann-like_a/b/a_fold"/>
</dbReference>
<dbReference type="Proteomes" id="UP000315700">
    <property type="component" value="Chromosome"/>
</dbReference>
<dbReference type="FunFam" id="1.10.579.10:FF:000003">
    <property type="entry name" value="Deoxyribodipyrimidine photo-lyase"/>
    <property type="match status" value="1"/>
</dbReference>
<dbReference type="Pfam" id="PF00875">
    <property type="entry name" value="DNA_photolyase"/>
    <property type="match status" value="1"/>
</dbReference>
<keyword evidence="12" id="KW-0456">Lyase</keyword>
<evidence type="ECO:0000256" key="2">
    <source>
        <dbReference type="ARBA" id="ARBA00013149"/>
    </source>
</evidence>
<sequence length="480" mass="54983">MSQTAVILWLRHDLRLSDHAVLESLARRGGPVIPVFILDETAEGEWPPGGASKWWLHHSLEKLDDDLKSLGSRLILRNGRTETELSRLADETGATAVHCHRRYEPAARKIERDVATRLTKDGVEFESFPGHLLFEPDDIRTQQDRPYQVFTPYWKACQKRASTIDAPLGKPRSLNVPSKWPRSEALSDLQLLPTIPWDREFGDVWTPGEAGAHARLSALRKSIADYPTERNRPDHEGSSRLSPHLHFGEINPRQVWKAVHKWIDDGVVTAAAASVFLAELGWREFTHHVLHHFPFTPKTALREEFRRFPWKHSQSYERAWQRGLTGYPIVDAGMRQLWRTGWMHNRVRMIVGSFLTKDLRHNWLDGARWFWDTLVDADLAQNTFNWQWVGGCGADAAPYFRVFNPTLQGKKFDPEGAYVRKWVPELVNCPTKWIHEPWAAPTADLAQAGITAGKDYPEPIVDHAEARDDALEALKSLKNR</sequence>
<evidence type="ECO:0000259" key="11">
    <source>
        <dbReference type="PROSITE" id="PS51645"/>
    </source>
</evidence>
<dbReference type="InParanoid" id="A0A517S8N6"/>
<feature type="site" description="Electron transfer via tryptophanyl radical" evidence="9">
    <location>
        <position position="310"/>
    </location>
</feature>
<dbReference type="InterPro" id="IPR006050">
    <property type="entry name" value="DNA_photolyase_N"/>
</dbReference>
<keyword evidence="4 8" id="KW-0285">Flavoprotein</keyword>
<comment type="cofactor">
    <cofactor evidence="1">
        <name>(6R)-5,10-methylene-5,6,7,8-tetrahydrofolate</name>
        <dbReference type="ChEBI" id="CHEBI:15636"/>
    </cofactor>
</comment>
<dbReference type="InterPro" id="IPR036134">
    <property type="entry name" value="Crypto/Photolyase_FAD-like_sf"/>
</dbReference>
<dbReference type="PROSITE" id="PS51645">
    <property type="entry name" value="PHR_CRY_ALPHA_BETA"/>
    <property type="match status" value="1"/>
</dbReference>